<keyword evidence="2" id="KW-0489">Methyltransferase</keyword>
<sequence length="276" mass="32300">MVKQIMIDLILETIHRLSGFDYSNYNRNHIERRLNLRMSLEGFTDLTVLLNEINLNPLLLNTILNDFSIQVTTMFRDPLFFLDFRRNVIPILKLFPEIYVWHAGCSTGEEAYSMAILLKEEGLLERARIYATDISEEAISKARMGKFSLYRMKNYSKNYSAAGGEIDFSEYYSTDDKYAYFDPSITNSIYFHQHNLVVDGSINEFHVILCRNVCIYFNSSLQKHVHQLFHASLHNEGFLCLGDQESIISLESKKYFQEFDAKRKIYKKNDHFRSGS</sequence>
<comment type="caution">
    <text evidence="2">The sequence shown here is derived from an EMBL/GenBank/DDBJ whole genome shotgun (WGS) entry which is preliminary data.</text>
</comment>
<dbReference type="Proteomes" id="UP000463051">
    <property type="component" value="Unassembled WGS sequence"/>
</dbReference>
<dbReference type="InterPro" id="IPR029063">
    <property type="entry name" value="SAM-dependent_MTases_sf"/>
</dbReference>
<dbReference type="InterPro" id="IPR022641">
    <property type="entry name" value="CheR_N"/>
</dbReference>
<dbReference type="InterPro" id="IPR050903">
    <property type="entry name" value="Bact_Chemotaxis_MeTrfase"/>
</dbReference>
<evidence type="ECO:0000313" key="2">
    <source>
        <dbReference type="EMBL" id="MRN55117.1"/>
    </source>
</evidence>
<dbReference type="PROSITE" id="PS50123">
    <property type="entry name" value="CHER"/>
    <property type="match status" value="1"/>
</dbReference>
<evidence type="ECO:0000259" key="1">
    <source>
        <dbReference type="PROSITE" id="PS50123"/>
    </source>
</evidence>
<dbReference type="InterPro" id="IPR022642">
    <property type="entry name" value="CheR_C"/>
</dbReference>
<keyword evidence="3" id="KW-1185">Reference proteome</keyword>
<dbReference type="InterPro" id="IPR000780">
    <property type="entry name" value="CheR_MeTrfase"/>
</dbReference>
<accession>A0A7X2L2Q4</accession>
<dbReference type="PANTHER" id="PTHR24422:SF8">
    <property type="entry name" value="CHEMOTAXIS PROTEIN"/>
    <property type="match status" value="1"/>
</dbReference>
<dbReference type="SUPFAM" id="SSF47757">
    <property type="entry name" value="Chemotaxis receptor methyltransferase CheR, N-terminal domain"/>
    <property type="match status" value="1"/>
</dbReference>
<dbReference type="PRINTS" id="PR00996">
    <property type="entry name" value="CHERMTFRASE"/>
</dbReference>
<dbReference type="SUPFAM" id="SSF53335">
    <property type="entry name" value="S-adenosyl-L-methionine-dependent methyltransferases"/>
    <property type="match status" value="1"/>
</dbReference>
<dbReference type="Gene3D" id="3.40.50.150">
    <property type="entry name" value="Vaccinia Virus protein VP39"/>
    <property type="match status" value="1"/>
</dbReference>
<keyword evidence="2" id="KW-0808">Transferase</keyword>
<dbReference type="Pfam" id="PF03705">
    <property type="entry name" value="CheR_N"/>
    <property type="match status" value="1"/>
</dbReference>
<dbReference type="GO" id="GO:0032259">
    <property type="term" value="P:methylation"/>
    <property type="evidence" value="ECO:0007669"/>
    <property type="project" value="UniProtKB-KW"/>
</dbReference>
<organism evidence="2 3">
    <name type="scientific">Paenibacillus monticola</name>
    <dbReference type="NCBI Taxonomy" id="2666075"/>
    <lineage>
        <taxon>Bacteria</taxon>
        <taxon>Bacillati</taxon>
        <taxon>Bacillota</taxon>
        <taxon>Bacilli</taxon>
        <taxon>Bacillales</taxon>
        <taxon>Paenibacillaceae</taxon>
        <taxon>Paenibacillus</taxon>
    </lineage>
</organism>
<evidence type="ECO:0000313" key="3">
    <source>
        <dbReference type="Proteomes" id="UP000463051"/>
    </source>
</evidence>
<dbReference type="PANTHER" id="PTHR24422">
    <property type="entry name" value="CHEMOTAXIS PROTEIN METHYLTRANSFERASE"/>
    <property type="match status" value="1"/>
</dbReference>
<dbReference type="SMART" id="SM00138">
    <property type="entry name" value="MeTrc"/>
    <property type="match status" value="1"/>
</dbReference>
<gene>
    <name evidence="2" type="ORF">GJB61_19235</name>
</gene>
<protein>
    <submittedName>
        <fullName evidence="2">Protein-glutamate O-methyltransferase CheR</fullName>
    </submittedName>
</protein>
<dbReference type="EMBL" id="WJXB01000007">
    <property type="protein sequence ID" value="MRN55117.1"/>
    <property type="molecule type" value="Genomic_DNA"/>
</dbReference>
<reference evidence="2 3" key="1">
    <citation type="submission" date="2019-11" db="EMBL/GenBank/DDBJ databases">
        <title>Paenibacillus monticola sp. nov., a novel PGPR strain isolated from mountain sample in China.</title>
        <authorList>
            <person name="Zhao Q."/>
            <person name="Li H.-P."/>
            <person name="Zhang J.-L."/>
        </authorList>
    </citation>
    <scope>NUCLEOTIDE SEQUENCE [LARGE SCALE GENOMIC DNA]</scope>
    <source>
        <strain evidence="2 3">LC-T2</strain>
    </source>
</reference>
<feature type="domain" description="CheR-type methyltransferase" evidence="1">
    <location>
        <begin position="1"/>
        <end position="269"/>
    </location>
</feature>
<dbReference type="RefSeq" id="WP_154120622.1">
    <property type="nucleotide sequence ID" value="NZ_WJXB01000007.1"/>
</dbReference>
<name>A0A7X2L2Q4_9BACL</name>
<dbReference type="GO" id="GO:0008757">
    <property type="term" value="F:S-adenosylmethionine-dependent methyltransferase activity"/>
    <property type="evidence" value="ECO:0007669"/>
    <property type="project" value="InterPro"/>
</dbReference>
<dbReference type="AlphaFoldDB" id="A0A7X2L2Q4"/>
<dbReference type="Pfam" id="PF01739">
    <property type="entry name" value="CheR"/>
    <property type="match status" value="1"/>
</dbReference>
<proteinExistence type="predicted"/>